<evidence type="ECO:0000256" key="1">
    <source>
        <dbReference type="ARBA" id="ARBA00004141"/>
    </source>
</evidence>
<name>A0A5D8Z915_9GAMM</name>
<keyword evidence="4" id="KW-0862">Zinc</keyword>
<dbReference type="OrthoDB" id="9806522at2"/>
<comment type="caution">
    <text evidence="9">The sequence shown here is derived from an EMBL/GenBank/DDBJ whole genome shotgun (WGS) entry which is preliminary data.</text>
</comment>
<comment type="subcellular location">
    <subcellularLocation>
        <location evidence="1">Membrane</location>
        <topology evidence="1">Multi-pass membrane protein</topology>
    </subcellularLocation>
</comment>
<evidence type="ECO:0000256" key="4">
    <source>
        <dbReference type="ARBA" id="ARBA00022906"/>
    </source>
</evidence>
<evidence type="ECO:0000259" key="8">
    <source>
        <dbReference type="Pfam" id="PF01545"/>
    </source>
</evidence>
<keyword evidence="6 7" id="KW-0472">Membrane</keyword>
<evidence type="ECO:0000256" key="2">
    <source>
        <dbReference type="ARBA" id="ARBA00022448"/>
    </source>
</evidence>
<dbReference type="SUPFAM" id="SSF160240">
    <property type="entry name" value="Cation efflux protein cytoplasmic domain-like"/>
    <property type="match status" value="1"/>
</dbReference>
<gene>
    <name evidence="9" type="ORF">FW784_01710</name>
</gene>
<dbReference type="InterPro" id="IPR040177">
    <property type="entry name" value="SLC30A9"/>
</dbReference>
<evidence type="ECO:0000256" key="7">
    <source>
        <dbReference type="SAM" id="Phobius"/>
    </source>
</evidence>
<accession>A0A5D8Z915</accession>
<dbReference type="RefSeq" id="WP_149351627.1">
    <property type="nucleotide sequence ID" value="NZ_VTRV01000009.1"/>
</dbReference>
<dbReference type="AlphaFoldDB" id="A0A5D8Z915"/>
<dbReference type="InterPro" id="IPR002524">
    <property type="entry name" value="Cation_efflux"/>
</dbReference>
<dbReference type="NCBIfam" id="TIGR01297">
    <property type="entry name" value="CDF"/>
    <property type="match status" value="1"/>
</dbReference>
<keyword evidence="5 7" id="KW-1133">Transmembrane helix</keyword>
<dbReference type="PANTHER" id="PTHR13414:SF9">
    <property type="entry name" value="PROTON-COUPLED ZINC ANTIPORTER SLC30A9, MITOCHONDRIAL"/>
    <property type="match status" value="1"/>
</dbReference>
<sequence>MASSGNKVVIAALIGNLAVSVTKFVAASMTGSSAMLSEGVHSLVDTSNELLMLYGMRRASRPVDVAHPFGHGRELYFWAFIVALLVFALGASVSMYEGVGQLRHPEPVERPVVNYLVLAASMVFEGVSWTIAMREFRRAKGSLGWFEAFRQSKDPTTFTVLFEDTAALAGLVVALCGIGLAQLTGNPRWDGGASVVISLLLAFTALLLVRETKALLLGESAGDAVRTEILRIAGADPGVRCANGVITQQFGPETVVAALSADFHDAMTTTEIEDCIRRIEAGVQKANPEVVALFVKPQTAEIWQQRTLRARRGEAPSAAAK</sequence>
<dbReference type="Proteomes" id="UP000323164">
    <property type="component" value="Unassembled WGS sequence"/>
</dbReference>
<feature type="transmembrane region" description="Helical" evidence="7">
    <location>
        <begin position="113"/>
        <end position="132"/>
    </location>
</feature>
<evidence type="ECO:0000256" key="5">
    <source>
        <dbReference type="ARBA" id="ARBA00022989"/>
    </source>
</evidence>
<feature type="transmembrane region" description="Helical" evidence="7">
    <location>
        <begin position="189"/>
        <end position="209"/>
    </location>
</feature>
<evidence type="ECO:0000313" key="9">
    <source>
        <dbReference type="EMBL" id="TZF91425.1"/>
    </source>
</evidence>
<dbReference type="GO" id="GO:0016020">
    <property type="term" value="C:membrane"/>
    <property type="evidence" value="ECO:0007669"/>
    <property type="project" value="UniProtKB-SubCell"/>
</dbReference>
<keyword evidence="10" id="KW-1185">Reference proteome</keyword>
<dbReference type="InterPro" id="IPR058533">
    <property type="entry name" value="Cation_efflux_TM"/>
</dbReference>
<proteinExistence type="predicted"/>
<dbReference type="SUPFAM" id="SSF161111">
    <property type="entry name" value="Cation efflux protein transmembrane domain-like"/>
    <property type="match status" value="1"/>
</dbReference>
<dbReference type="EMBL" id="VTRV01000009">
    <property type="protein sequence ID" value="TZF91425.1"/>
    <property type="molecule type" value="Genomic_DNA"/>
</dbReference>
<protein>
    <submittedName>
        <fullName evidence="9">Cation transporter</fullName>
    </submittedName>
</protein>
<dbReference type="Gene3D" id="1.20.1510.10">
    <property type="entry name" value="Cation efflux protein transmembrane domain"/>
    <property type="match status" value="1"/>
</dbReference>
<dbReference type="InterPro" id="IPR027469">
    <property type="entry name" value="Cation_efflux_TMD_sf"/>
</dbReference>
<reference evidence="9 10" key="1">
    <citation type="submission" date="2019-08" db="EMBL/GenBank/DDBJ databases">
        <title>Draft genome sequence of Lysobacter sp. UKS-15.</title>
        <authorList>
            <person name="Im W.-T."/>
        </authorList>
    </citation>
    <scope>NUCLEOTIDE SEQUENCE [LARGE SCALE GENOMIC DNA]</scope>
    <source>
        <strain evidence="9 10">UKS-15</strain>
    </source>
</reference>
<organism evidence="9 10">
    <name type="scientific">Cognatilysobacter lacus</name>
    <dbReference type="NCBI Taxonomy" id="1643323"/>
    <lineage>
        <taxon>Bacteria</taxon>
        <taxon>Pseudomonadati</taxon>
        <taxon>Pseudomonadota</taxon>
        <taxon>Gammaproteobacteria</taxon>
        <taxon>Lysobacterales</taxon>
        <taxon>Lysobacteraceae</taxon>
        <taxon>Cognatilysobacter</taxon>
    </lineage>
</organism>
<keyword evidence="3 7" id="KW-0812">Transmembrane</keyword>
<dbReference type="GO" id="GO:0008324">
    <property type="term" value="F:monoatomic cation transmembrane transporter activity"/>
    <property type="evidence" value="ECO:0007669"/>
    <property type="project" value="InterPro"/>
</dbReference>
<keyword evidence="4" id="KW-0864">Zinc transport</keyword>
<keyword evidence="4" id="KW-0406">Ion transport</keyword>
<feature type="transmembrane region" description="Helical" evidence="7">
    <location>
        <begin position="160"/>
        <end position="183"/>
    </location>
</feature>
<evidence type="ECO:0000313" key="10">
    <source>
        <dbReference type="Proteomes" id="UP000323164"/>
    </source>
</evidence>
<evidence type="ECO:0000256" key="3">
    <source>
        <dbReference type="ARBA" id="ARBA00022692"/>
    </source>
</evidence>
<dbReference type="GO" id="GO:0006829">
    <property type="term" value="P:zinc ion transport"/>
    <property type="evidence" value="ECO:0007669"/>
    <property type="project" value="UniProtKB-KW"/>
</dbReference>
<keyword evidence="2" id="KW-0813">Transport</keyword>
<dbReference type="InterPro" id="IPR036837">
    <property type="entry name" value="Cation_efflux_CTD_sf"/>
</dbReference>
<feature type="transmembrane region" description="Helical" evidence="7">
    <location>
        <begin position="75"/>
        <end position="93"/>
    </location>
</feature>
<dbReference type="Pfam" id="PF01545">
    <property type="entry name" value="Cation_efflux"/>
    <property type="match status" value="1"/>
</dbReference>
<evidence type="ECO:0000256" key="6">
    <source>
        <dbReference type="ARBA" id="ARBA00023136"/>
    </source>
</evidence>
<dbReference type="PANTHER" id="PTHR13414">
    <property type="entry name" value="HUEL-CATION TRANSPORTER"/>
    <property type="match status" value="1"/>
</dbReference>
<feature type="domain" description="Cation efflux protein transmembrane" evidence="8">
    <location>
        <begin position="9"/>
        <end position="217"/>
    </location>
</feature>